<feature type="transmembrane region" description="Helical" evidence="1">
    <location>
        <begin position="36"/>
        <end position="55"/>
    </location>
</feature>
<reference evidence="3" key="1">
    <citation type="journal article" date="2017" name="Proc. Natl. Acad. Sci. U.S.A.">
        <title>Simulation of Deepwater Horizon oil plume reveals substrate specialization within a complex community of hydrocarbon-degraders.</title>
        <authorList>
            <person name="Hu P."/>
            <person name="Dubinsky E.A."/>
            <person name="Probst A.J."/>
            <person name="Wang J."/>
            <person name="Sieber C.M.K."/>
            <person name="Tom L.M."/>
            <person name="Gardinali P."/>
            <person name="Banfield J.F."/>
            <person name="Atlas R.M."/>
            <person name="Andersen G.L."/>
        </authorList>
    </citation>
    <scope>NUCLEOTIDE SEQUENCE [LARGE SCALE GENOMIC DNA]</scope>
</reference>
<accession>A0A1Z8AJJ5</accession>
<comment type="caution">
    <text evidence="2">The sequence shown here is derived from an EMBL/GenBank/DDBJ whole genome shotgun (WGS) entry which is preliminary data.</text>
</comment>
<keyword evidence="1" id="KW-1133">Transmembrane helix</keyword>
<feature type="transmembrane region" description="Helical" evidence="1">
    <location>
        <begin position="91"/>
        <end position="111"/>
    </location>
</feature>
<sequence>MGIVGNIAVIFCICISVLGISFYIKTKNPSQNTFYLFSIPSIILAVFALCTSWIWLYYFCLYISMPALLLSILSGFMAYKIDSKNKAIKVIIGLQMAAIVFALLGALFFNII</sequence>
<feature type="transmembrane region" description="Helical" evidence="1">
    <location>
        <begin position="61"/>
        <end position="79"/>
    </location>
</feature>
<protein>
    <submittedName>
        <fullName evidence="2">Uncharacterized protein</fullName>
    </submittedName>
</protein>
<proteinExistence type="predicted"/>
<keyword evidence="1" id="KW-0472">Membrane</keyword>
<evidence type="ECO:0000256" key="1">
    <source>
        <dbReference type="SAM" id="Phobius"/>
    </source>
</evidence>
<feature type="transmembrane region" description="Helical" evidence="1">
    <location>
        <begin position="6"/>
        <end position="24"/>
    </location>
</feature>
<dbReference type="AlphaFoldDB" id="A0A1Z8AJJ5"/>
<organism evidence="2 3">
    <name type="scientific">Nonlabens dokdonensis</name>
    <dbReference type="NCBI Taxonomy" id="328515"/>
    <lineage>
        <taxon>Bacteria</taxon>
        <taxon>Pseudomonadati</taxon>
        <taxon>Bacteroidota</taxon>
        <taxon>Flavobacteriia</taxon>
        <taxon>Flavobacteriales</taxon>
        <taxon>Flavobacteriaceae</taxon>
        <taxon>Nonlabens</taxon>
    </lineage>
</organism>
<name>A0A1Z8AJJ5_9FLAO</name>
<gene>
    <name evidence="2" type="ORF">A9Q93_12790</name>
</gene>
<evidence type="ECO:0000313" key="3">
    <source>
        <dbReference type="Proteomes" id="UP000196102"/>
    </source>
</evidence>
<dbReference type="EMBL" id="MAAX01000195">
    <property type="protein sequence ID" value="OUS10515.1"/>
    <property type="molecule type" value="Genomic_DNA"/>
</dbReference>
<dbReference type="Proteomes" id="UP000196102">
    <property type="component" value="Unassembled WGS sequence"/>
</dbReference>
<keyword evidence="1" id="KW-0812">Transmembrane</keyword>
<evidence type="ECO:0000313" key="2">
    <source>
        <dbReference type="EMBL" id="OUS10515.1"/>
    </source>
</evidence>